<keyword evidence="10 15" id="KW-0408">Iron</keyword>
<evidence type="ECO:0000256" key="3">
    <source>
        <dbReference type="ARBA" id="ARBA00005493"/>
    </source>
</evidence>
<dbReference type="InterPro" id="IPR007197">
    <property type="entry name" value="rSAM"/>
</dbReference>
<evidence type="ECO:0000256" key="17">
    <source>
        <dbReference type="PIRSR" id="PIRSR000167-2"/>
    </source>
</evidence>
<dbReference type="GO" id="GO:0051989">
    <property type="term" value="F:coproporphyrinogen dehydrogenase activity"/>
    <property type="evidence" value="ECO:0007669"/>
    <property type="project" value="UniProtKB-EC"/>
</dbReference>
<dbReference type="EMBL" id="NPKJ01000072">
    <property type="protein sequence ID" value="PAQ05505.1"/>
    <property type="molecule type" value="Genomic_DNA"/>
</dbReference>
<accession>A0A271LDH8</accession>
<evidence type="ECO:0000256" key="16">
    <source>
        <dbReference type="PIRSR" id="PIRSR000167-1"/>
    </source>
</evidence>
<keyword evidence="8 15" id="KW-0479">Metal-binding</keyword>
<feature type="binding site" evidence="16">
    <location>
        <position position="107"/>
    </location>
    <ligand>
        <name>S-adenosyl-L-methionine</name>
        <dbReference type="ChEBI" id="CHEBI:59789"/>
        <label>1</label>
    </ligand>
</feature>
<evidence type="ECO:0000256" key="14">
    <source>
        <dbReference type="ARBA" id="ARBA00048321"/>
    </source>
</evidence>
<sequence>MRPELAARLGENVPRYTSYPTAPHFHPGVDAAVQKGWLESLEGGDEISLYLHIPYCDRLCWFCACHTKQTRHYEPVTAFLRSLYAEIATIAGHVRGKASVRAIHFGGGSPTMLKPEDMVALGTVLRDNFDFLPNTKISVEIDPNDMDDARLDALAEIGMTRASLGVQDFDPKVQKAINREQSFLQTKTVVDGVRSRGVESVNLDLLYGLPHQTRESVCSTLAQALTLEPDRMALFGYAHVPWFKKHQTMIDEAWLPGPTERFAQSQLAARAIVDKGYEAIGLDHFAKPGDALALASHTGALHRNFQGYTEDRCETLIGLGPSSISRFRQGYAQNMPSTAEYGRMVANGGLAAVRGIAFSDDDRVRGWIIERLMCDFAFSAIDLVERFGEAGQKLLIQASSIAVQDPARVLELQGDSFVVLAKSRPFVRSIAAKFDKYFESGTARHSVAV</sequence>
<comment type="cofactor">
    <cofactor evidence="15 17">
        <name>[4Fe-4S] cluster</name>
        <dbReference type="ChEBI" id="CHEBI:49883"/>
    </cofactor>
    <text evidence="15 17">Binds 1 [4Fe-4S] cluster. The cluster is coordinated with 3 cysteines and an exchangeable S-adenosyl-L-methionine.</text>
</comment>
<dbReference type="UniPathway" id="UPA00251">
    <property type="reaction ID" value="UER00323"/>
</dbReference>
<dbReference type="GO" id="GO:0051539">
    <property type="term" value="F:4 iron, 4 sulfur cluster binding"/>
    <property type="evidence" value="ECO:0007669"/>
    <property type="project" value="UniProtKB-KW"/>
</dbReference>
<feature type="binding site" evidence="16">
    <location>
        <position position="204"/>
    </location>
    <ligand>
        <name>S-adenosyl-L-methionine</name>
        <dbReference type="ChEBI" id="CHEBI:59789"/>
        <label>2</label>
    </ligand>
</feature>
<feature type="binding site" evidence="16">
    <location>
        <position position="167"/>
    </location>
    <ligand>
        <name>S-adenosyl-L-methionine</name>
        <dbReference type="ChEBI" id="CHEBI:59789"/>
        <label>2</label>
    </ligand>
</feature>
<dbReference type="SFLD" id="SFLDG01082">
    <property type="entry name" value="B12-binding_domain_containing"/>
    <property type="match status" value="1"/>
</dbReference>
<dbReference type="GO" id="GO:0046872">
    <property type="term" value="F:metal ion binding"/>
    <property type="evidence" value="ECO:0007669"/>
    <property type="project" value="UniProtKB-KW"/>
</dbReference>
<feature type="binding site" evidence="16">
    <location>
        <position position="238"/>
    </location>
    <ligand>
        <name>S-adenosyl-L-methionine</name>
        <dbReference type="ChEBI" id="CHEBI:59789"/>
        <label>2</label>
    </ligand>
</feature>
<feature type="binding site" evidence="17">
    <location>
        <position position="63"/>
    </location>
    <ligand>
        <name>[4Fe-4S] cluster</name>
        <dbReference type="ChEBI" id="CHEBI:49883"/>
        <note>4Fe-4S-S-AdoMet</note>
    </ligand>
</feature>
<evidence type="ECO:0000313" key="19">
    <source>
        <dbReference type="EMBL" id="PAQ05505.1"/>
    </source>
</evidence>
<organism evidence="19 20">
    <name type="scientific">Mesorhizobium temperatum</name>
    <dbReference type="NCBI Taxonomy" id="241416"/>
    <lineage>
        <taxon>Bacteria</taxon>
        <taxon>Pseudomonadati</taxon>
        <taxon>Pseudomonadota</taxon>
        <taxon>Alphaproteobacteria</taxon>
        <taxon>Hyphomicrobiales</taxon>
        <taxon>Phyllobacteriaceae</taxon>
        <taxon>Mesorhizobium</taxon>
    </lineage>
</organism>
<evidence type="ECO:0000256" key="15">
    <source>
        <dbReference type="PIRNR" id="PIRNR000167"/>
    </source>
</evidence>
<name>A0A271LDH8_9HYPH</name>
<dbReference type="GO" id="GO:0005737">
    <property type="term" value="C:cytoplasm"/>
    <property type="evidence" value="ECO:0007669"/>
    <property type="project" value="UniProtKB-SubCell"/>
</dbReference>
<dbReference type="AlphaFoldDB" id="A0A271LDH8"/>
<dbReference type="Gene3D" id="1.10.10.920">
    <property type="match status" value="1"/>
</dbReference>
<proteinExistence type="inferred from homology"/>
<keyword evidence="11 15" id="KW-0411">Iron-sulfur</keyword>
<evidence type="ECO:0000256" key="2">
    <source>
        <dbReference type="ARBA" id="ARBA00004785"/>
    </source>
</evidence>
<keyword evidence="5 15" id="KW-0004">4Fe-4S</keyword>
<comment type="caution">
    <text evidence="19">The sequence shown here is derived from an EMBL/GenBank/DDBJ whole genome shotgun (WGS) entry which is preliminary data.</text>
</comment>
<evidence type="ECO:0000313" key="20">
    <source>
        <dbReference type="Proteomes" id="UP000216442"/>
    </source>
</evidence>
<dbReference type="SFLD" id="SFLDG01065">
    <property type="entry name" value="anaerobic_coproporphyrinogen-I"/>
    <property type="match status" value="1"/>
</dbReference>
<dbReference type="PIRSF" id="PIRSF000167">
    <property type="entry name" value="HemN"/>
    <property type="match status" value="1"/>
</dbReference>
<evidence type="ECO:0000256" key="10">
    <source>
        <dbReference type="ARBA" id="ARBA00023004"/>
    </source>
</evidence>
<dbReference type="SUPFAM" id="SSF102114">
    <property type="entry name" value="Radical SAM enzymes"/>
    <property type="match status" value="1"/>
</dbReference>
<gene>
    <name evidence="19" type="primary">hemN</name>
    <name evidence="19" type="ORF">CIT26_30600</name>
</gene>
<dbReference type="SMART" id="SM00729">
    <property type="entry name" value="Elp3"/>
    <property type="match status" value="1"/>
</dbReference>
<dbReference type="EC" id="1.3.98.3" evidence="15"/>
<dbReference type="Gene3D" id="3.80.30.20">
    <property type="entry name" value="tm_1862 like domain"/>
    <property type="match status" value="1"/>
</dbReference>
<dbReference type="NCBIfam" id="TIGR00538">
    <property type="entry name" value="hemN"/>
    <property type="match status" value="1"/>
</dbReference>
<dbReference type="CDD" id="cd01335">
    <property type="entry name" value="Radical_SAM"/>
    <property type="match status" value="1"/>
</dbReference>
<keyword evidence="6 15" id="KW-0963">Cytoplasm</keyword>
<evidence type="ECO:0000256" key="4">
    <source>
        <dbReference type="ARBA" id="ARBA00011245"/>
    </source>
</evidence>
<dbReference type="GO" id="GO:0006782">
    <property type="term" value="P:protoporphyrinogen IX biosynthetic process"/>
    <property type="evidence" value="ECO:0007669"/>
    <property type="project" value="UniProtKB-UniPathway"/>
</dbReference>
<feature type="binding site" evidence="16">
    <location>
        <position position="50"/>
    </location>
    <ligand>
        <name>S-adenosyl-L-methionine</name>
        <dbReference type="ChEBI" id="CHEBI:59789"/>
        <label>1</label>
    </ligand>
</feature>
<feature type="binding site" evidence="16">
    <location>
        <position position="324"/>
    </location>
    <ligand>
        <name>S-adenosyl-L-methionine</name>
        <dbReference type="ChEBI" id="CHEBI:59789"/>
        <label>1</label>
    </ligand>
</feature>
<keyword evidence="12 15" id="KW-0627">Porphyrin biosynthesis</keyword>
<dbReference type="GO" id="GO:0004109">
    <property type="term" value="F:coproporphyrinogen oxidase activity"/>
    <property type="evidence" value="ECO:0007669"/>
    <property type="project" value="InterPro"/>
</dbReference>
<protein>
    <recommendedName>
        <fullName evidence="15">Coproporphyrinogen-III oxidase</fullName>
        <ecNumber evidence="15">1.3.98.3</ecNumber>
    </recommendedName>
</protein>
<feature type="domain" description="Radical SAM core" evidence="18">
    <location>
        <begin position="41"/>
        <end position="278"/>
    </location>
</feature>
<dbReference type="Proteomes" id="UP000216442">
    <property type="component" value="Unassembled WGS sequence"/>
</dbReference>
<evidence type="ECO:0000256" key="1">
    <source>
        <dbReference type="ARBA" id="ARBA00004496"/>
    </source>
</evidence>
<feature type="binding site" evidence="16">
    <location>
        <position position="140"/>
    </location>
    <ligand>
        <name>S-adenosyl-L-methionine</name>
        <dbReference type="ChEBI" id="CHEBI:59789"/>
        <label>1</label>
    </ligand>
</feature>
<dbReference type="InterPro" id="IPR058240">
    <property type="entry name" value="rSAM_sf"/>
</dbReference>
<dbReference type="InterPro" id="IPR006638">
    <property type="entry name" value="Elp3/MiaA/NifB-like_rSAM"/>
</dbReference>
<dbReference type="InterPro" id="IPR023404">
    <property type="entry name" value="rSAM_horseshoe"/>
</dbReference>
<evidence type="ECO:0000256" key="7">
    <source>
        <dbReference type="ARBA" id="ARBA00022691"/>
    </source>
</evidence>
<evidence type="ECO:0000256" key="5">
    <source>
        <dbReference type="ARBA" id="ARBA00022485"/>
    </source>
</evidence>
<evidence type="ECO:0000259" key="18">
    <source>
        <dbReference type="PROSITE" id="PS51918"/>
    </source>
</evidence>
<comment type="catalytic activity">
    <reaction evidence="14 15">
        <text>coproporphyrinogen III + 2 S-adenosyl-L-methionine = protoporphyrinogen IX + 2 5'-deoxyadenosine + 2 L-methionine + 2 CO2</text>
        <dbReference type="Rhea" id="RHEA:15425"/>
        <dbReference type="ChEBI" id="CHEBI:16526"/>
        <dbReference type="ChEBI" id="CHEBI:17319"/>
        <dbReference type="ChEBI" id="CHEBI:57307"/>
        <dbReference type="ChEBI" id="CHEBI:57309"/>
        <dbReference type="ChEBI" id="CHEBI:57844"/>
        <dbReference type="ChEBI" id="CHEBI:59789"/>
        <dbReference type="EC" id="1.3.98.3"/>
    </reaction>
</comment>
<keyword evidence="20" id="KW-1185">Reference proteome</keyword>
<dbReference type="Pfam" id="PF04055">
    <property type="entry name" value="Radical_SAM"/>
    <property type="match status" value="1"/>
</dbReference>
<keyword evidence="7 15" id="KW-0949">S-adenosyl-L-methionine</keyword>
<dbReference type="InterPro" id="IPR034505">
    <property type="entry name" value="Coproporphyrinogen-III_oxidase"/>
</dbReference>
<dbReference type="RefSeq" id="WP_095496094.1">
    <property type="nucleotide sequence ID" value="NZ_NPKJ01000072.1"/>
</dbReference>
<evidence type="ECO:0000256" key="11">
    <source>
        <dbReference type="ARBA" id="ARBA00023014"/>
    </source>
</evidence>
<evidence type="ECO:0000256" key="12">
    <source>
        <dbReference type="ARBA" id="ARBA00023244"/>
    </source>
</evidence>
<feature type="binding site" evidence="16">
    <location>
        <position position="179"/>
    </location>
    <ligand>
        <name>S-adenosyl-L-methionine</name>
        <dbReference type="ChEBI" id="CHEBI:59789"/>
        <label>2</label>
    </ligand>
</feature>
<dbReference type="PROSITE" id="PS51918">
    <property type="entry name" value="RADICAL_SAM"/>
    <property type="match status" value="1"/>
</dbReference>
<dbReference type="SFLD" id="SFLDS00029">
    <property type="entry name" value="Radical_SAM"/>
    <property type="match status" value="1"/>
</dbReference>
<feature type="binding site" evidence="17">
    <location>
        <position position="56"/>
    </location>
    <ligand>
        <name>[4Fe-4S] cluster</name>
        <dbReference type="ChEBI" id="CHEBI:49883"/>
        <note>4Fe-4S-S-AdoMet</note>
    </ligand>
</feature>
<evidence type="ECO:0000256" key="8">
    <source>
        <dbReference type="ARBA" id="ARBA00022723"/>
    </source>
</evidence>
<dbReference type="PANTHER" id="PTHR13932:SF6">
    <property type="entry name" value="OXYGEN-INDEPENDENT COPROPORPHYRINOGEN III OXIDASE"/>
    <property type="match status" value="1"/>
</dbReference>
<evidence type="ECO:0000256" key="9">
    <source>
        <dbReference type="ARBA" id="ARBA00023002"/>
    </source>
</evidence>
<dbReference type="PANTHER" id="PTHR13932">
    <property type="entry name" value="COPROPORPHYRINIGEN III OXIDASE"/>
    <property type="match status" value="1"/>
</dbReference>
<comment type="subunit">
    <text evidence="4">Monomer.</text>
</comment>
<comment type="similarity">
    <text evidence="3 15">Belongs to the anaerobic coproporphyrinogen-III oxidase family.</text>
</comment>
<evidence type="ECO:0000256" key="13">
    <source>
        <dbReference type="ARBA" id="ARBA00024295"/>
    </source>
</evidence>
<dbReference type="OrthoDB" id="9808022at2"/>
<comment type="pathway">
    <text evidence="2 15">Porphyrin-containing compound metabolism; protoporphyrin-IX biosynthesis; protoporphyrinogen-IX from coproporphyrinogen-III (AdoMet route): step 1/1.</text>
</comment>
<dbReference type="InterPro" id="IPR004558">
    <property type="entry name" value="Coprogen_oxidase_HemN"/>
</dbReference>
<evidence type="ECO:0000256" key="6">
    <source>
        <dbReference type="ARBA" id="ARBA00022490"/>
    </source>
</evidence>
<reference evidence="19 20" key="1">
    <citation type="submission" date="2017-08" db="EMBL/GenBank/DDBJ databases">
        <title>Mesorhizobium wenxinae sp. nov., a novel rhizobial species isolated from root nodules of chickpea (Cicer arietinum L.).</title>
        <authorList>
            <person name="Zhang J."/>
        </authorList>
    </citation>
    <scope>NUCLEOTIDE SEQUENCE [LARGE SCALE GENOMIC DNA]</scope>
    <source>
        <strain evidence="19 20">SDW018</strain>
    </source>
</reference>
<feature type="binding site" evidence="16">
    <location>
        <begin position="62"/>
        <end position="64"/>
    </location>
    <ligand>
        <name>S-adenosyl-L-methionine</name>
        <dbReference type="ChEBI" id="CHEBI:59789"/>
        <label>2</label>
    </ligand>
</feature>
<feature type="binding site" evidence="17">
    <location>
        <position position="60"/>
    </location>
    <ligand>
        <name>[4Fe-4S] cluster</name>
        <dbReference type="ChEBI" id="CHEBI:49883"/>
        <note>4Fe-4S-S-AdoMet</note>
    </ligand>
</feature>
<comment type="function">
    <text evidence="13">Involved in the heme biosynthesis. Catalyzes the anaerobic oxidative decarboxylation of propionate groups of rings A and B of coproporphyrinogen III to yield the vinyl groups in protoporphyrinogen IX.</text>
</comment>
<keyword evidence="9 15" id="KW-0560">Oxidoreductase</keyword>
<comment type="subcellular location">
    <subcellularLocation>
        <location evidence="1 15">Cytoplasm</location>
    </subcellularLocation>
</comment>